<comment type="caution">
    <text evidence="4">The sequence shown here is derived from an EMBL/GenBank/DDBJ whole genome shotgun (WGS) entry which is preliminary data.</text>
</comment>
<feature type="domain" description="Class II aldolase/adducin N-terminal" evidence="3">
    <location>
        <begin position="28"/>
        <end position="209"/>
    </location>
</feature>
<proteinExistence type="predicted"/>
<dbReference type="PANTHER" id="PTHR22789:SF0">
    <property type="entry name" value="3-OXO-TETRONATE 4-PHOSPHATE DECARBOXYLASE-RELATED"/>
    <property type="match status" value="1"/>
</dbReference>
<evidence type="ECO:0000259" key="3">
    <source>
        <dbReference type="SMART" id="SM01007"/>
    </source>
</evidence>
<keyword evidence="2" id="KW-0456">Lyase</keyword>
<dbReference type="SMART" id="SM01007">
    <property type="entry name" value="Aldolase_II"/>
    <property type="match status" value="1"/>
</dbReference>
<evidence type="ECO:0000313" key="4">
    <source>
        <dbReference type="EMBL" id="GHB73169.1"/>
    </source>
</evidence>
<dbReference type="Proteomes" id="UP000642673">
    <property type="component" value="Unassembled WGS sequence"/>
</dbReference>
<reference evidence="5" key="1">
    <citation type="journal article" date="2019" name="Int. J. Syst. Evol. Microbiol.">
        <title>The Global Catalogue of Microorganisms (GCM) 10K type strain sequencing project: providing services to taxonomists for standard genome sequencing and annotation.</title>
        <authorList>
            <consortium name="The Broad Institute Genomics Platform"/>
            <consortium name="The Broad Institute Genome Sequencing Center for Infectious Disease"/>
            <person name="Wu L."/>
            <person name="Ma J."/>
        </authorList>
    </citation>
    <scope>NUCLEOTIDE SEQUENCE [LARGE SCALE GENOMIC DNA]</scope>
    <source>
        <strain evidence="5">JCM 4738</strain>
    </source>
</reference>
<sequence>MHEGSGEQERPLPAAFGGAAMATTHVRNDLVEAAEALFTAGVMSHSGHANLSARIDEESFLLTPGFVRGIRPEDLAVVSLDGQVLEGELRSVSAEIITMHSIVYRARPHVGAVIHTHSPSATAFAVANRPLPCRTEPMLRFGQAETVPVVPWGPRGSDVAVRGIADVLERYPTTSAALLANHGILVFGPDPAATAHLLVAVEESAEAEIAAAALGGAVDFPEGALEAVRASIARVAS</sequence>
<dbReference type="PANTHER" id="PTHR22789">
    <property type="entry name" value="FUCULOSE PHOSPHATE ALDOLASE"/>
    <property type="match status" value="1"/>
</dbReference>
<dbReference type="InterPro" id="IPR001303">
    <property type="entry name" value="Aldolase_II/adducin_N"/>
</dbReference>
<keyword evidence="1" id="KW-0479">Metal-binding</keyword>
<dbReference type="SUPFAM" id="SSF53639">
    <property type="entry name" value="AraD/HMP-PK domain-like"/>
    <property type="match status" value="1"/>
</dbReference>
<gene>
    <name evidence="4" type="ORF">GCM10010347_49400</name>
</gene>
<dbReference type="EMBL" id="BMVP01000011">
    <property type="protein sequence ID" value="GHB73169.1"/>
    <property type="molecule type" value="Genomic_DNA"/>
</dbReference>
<dbReference type="InterPro" id="IPR036409">
    <property type="entry name" value="Aldolase_II/adducin_N_sf"/>
</dbReference>
<organism evidence="4 5">
    <name type="scientific">Streptomyces cirratus</name>
    <dbReference type="NCBI Taxonomy" id="68187"/>
    <lineage>
        <taxon>Bacteria</taxon>
        <taxon>Bacillati</taxon>
        <taxon>Actinomycetota</taxon>
        <taxon>Actinomycetes</taxon>
        <taxon>Kitasatosporales</taxon>
        <taxon>Streptomycetaceae</taxon>
        <taxon>Streptomyces</taxon>
    </lineage>
</organism>
<name>A0ABQ3EYJ7_9ACTN</name>
<dbReference type="Gene3D" id="3.40.225.10">
    <property type="entry name" value="Class II aldolase/adducin N-terminal domain"/>
    <property type="match status" value="1"/>
</dbReference>
<evidence type="ECO:0000256" key="2">
    <source>
        <dbReference type="ARBA" id="ARBA00023239"/>
    </source>
</evidence>
<keyword evidence="5" id="KW-1185">Reference proteome</keyword>
<dbReference type="Pfam" id="PF00596">
    <property type="entry name" value="Aldolase_II"/>
    <property type="match status" value="1"/>
</dbReference>
<evidence type="ECO:0000313" key="5">
    <source>
        <dbReference type="Proteomes" id="UP000642673"/>
    </source>
</evidence>
<evidence type="ECO:0000256" key="1">
    <source>
        <dbReference type="ARBA" id="ARBA00022723"/>
    </source>
</evidence>
<protein>
    <recommendedName>
        <fullName evidence="3">Class II aldolase/adducin N-terminal domain-containing protein</fullName>
    </recommendedName>
</protein>
<dbReference type="InterPro" id="IPR050197">
    <property type="entry name" value="Aldolase_class_II_sugar_metab"/>
</dbReference>
<accession>A0ABQ3EYJ7</accession>